<comment type="similarity">
    <text evidence="2">Belongs to the DsbD family.</text>
</comment>
<dbReference type="PANTHER" id="PTHR31272:SF6">
    <property type="entry name" value="CYTOCHROME C-TYPE BIOGENESIS CCDA-LIKE CHLOROPLASTIC PROTEIN"/>
    <property type="match status" value="1"/>
</dbReference>
<feature type="transmembrane region" description="Helical" evidence="7">
    <location>
        <begin position="100"/>
        <end position="120"/>
    </location>
</feature>
<evidence type="ECO:0000256" key="4">
    <source>
        <dbReference type="ARBA" id="ARBA00022748"/>
    </source>
</evidence>
<evidence type="ECO:0000256" key="7">
    <source>
        <dbReference type="SAM" id="Phobius"/>
    </source>
</evidence>
<feature type="transmembrane region" description="Helical" evidence="7">
    <location>
        <begin position="184"/>
        <end position="204"/>
    </location>
</feature>
<evidence type="ECO:0000256" key="3">
    <source>
        <dbReference type="ARBA" id="ARBA00022692"/>
    </source>
</evidence>
<comment type="subcellular location">
    <subcellularLocation>
        <location evidence="1">Membrane</location>
        <topology evidence="1">Multi-pass membrane protein</topology>
    </subcellularLocation>
</comment>
<dbReference type="Pfam" id="PF02683">
    <property type="entry name" value="DsbD_TM"/>
    <property type="match status" value="1"/>
</dbReference>
<evidence type="ECO:0000313" key="10">
    <source>
        <dbReference type="Proteomes" id="UP001058514"/>
    </source>
</evidence>
<evidence type="ECO:0000256" key="5">
    <source>
        <dbReference type="ARBA" id="ARBA00022989"/>
    </source>
</evidence>
<name>A0ABY5WRJ8_9RHOB</name>
<feature type="domain" description="Cytochrome C biogenesis protein transmembrane" evidence="8">
    <location>
        <begin position="19"/>
        <end position="229"/>
    </location>
</feature>
<dbReference type="InterPro" id="IPR051790">
    <property type="entry name" value="Cytochrome_c-biogenesis_DsbD"/>
</dbReference>
<dbReference type="RefSeq" id="WP_259966457.1">
    <property type="nucleotide sequence ID" value="NZ_CP081057.1"/>
</dbReference>
<sequence>MINVESLLQNVGDLTPASVALVALAGLIIGVAPSSFPLLAVAGGLGARDGTAATGVSRLRGFCLAAGFGLGIATVDAVLGALFGYAGFAVLRVLNSAMAWVYGLLTVILVLTALMLWRVIHLKLPVLRPSARTAQSFGGAFALGLPFGLSTCPACTPLLLPVVVAATSSADPIKGAVLMGSFGLARSIPLVAAGVAASSLAHWPGAGPVMRWTERIGGGLLLAAAAWFAWQTAIYAGWAG</sequence>
<dbReference type="InterPro" id="IPR003834">
    <property type="entry name" value="Cyt_c_assmbl_TM_dom"/>
</dbReference>
<keyword evidence="3 7" id="KW-0812">Transmembrane</keyword>
<dbReference type="Proteomes" id="UP001058514">
    <property type="component" value="Plasmid unnamed6"/>
</dbReference>
<feature type="transmembrane region" description="Helical" evidence="7">
    <location>
        <begin position="216"/>
        <end position="238"/>
    </location>
</feature>
<feature type="transmembrane region" description="Helical" evidence="7">
    <location>
        <begin position="141"/>
        <end position="164"/>
    </location>
</feature>
<keyword evidence="4" id="KW-0201">Cytochrome c-type biogenesis</keyword>
<evidence type="ECO:0000259" key="8">
    <source>
        <dbReference type="Pfam" id="PF02683"/>
    </source>
</evidence>
<geneLocation type="plasmid" evidence="9 10">
    <name>unnamed6</name>
</geneLocation>
<organism evidence="9 10">
    <name type="scientific">Leisingera aquaemixtae</name>
    <dbReference type="NCBI Taxonomy" id="1396826"/>
    <lineage>
        <taxon>Bacteria</taxon>
        <taxon>Pseudomonadati</taxon>
        <taxon>Pseudomonadota</taxon>
        <taxon>Alphaproteobacteria</taxon>
        <taxon>Rhodobacterales</taxon>
        <taxon>Roseobacteraceae</taxon>
        <taxon>Leisingera</taxon>
    </lineage>
</organism>
<keyword evidence="9" id="KW-0614">Plasmid</keyword>
<gene>
    <name evidence="9" type="ORF">K3718_21370</name>
</gene>
<keyword evidence="6 7" id="KW-0472">Membrane</keyword>
<evidence type="ECO:0000256" key="1">
    <source>
        <dbReference type="ARBA" id="ARBA00004141"/>
    </source>
</evidence>
<feature type="transmembrane region" description="Helical" evidence="7">
    <location>
        <begin position="20"/>
        <end position="41"/>
    </location>
</feature>
<feature type="transmembrane region" description="Helical" evidence="7">
    <location>
        <begin position="62"/>
        <end position="88"/>
    </location>
</feature>
<evidence type="ECO:0000256" key="6">
    <source>
        <dbReference type="ARBA" id="ARBA00023136"/>
    </source>
</evidence>
<keyword evidence="10" id="KW-1185">Reference proteome</keyword>
<accession>A0ABY5WRJ8</accession>
<reference evidence="9" key="1">
    <citation type="submission" date="2021-08" db="EMBL/GenBank/DDBJ databases">
        <authorList>
            <person name="Nwanade C."/>
            <person name="Wang M."/>
            <person name="Masoudi A."/>
            <person name="Yu Z."/>
            <person name="Liu J."/>
        </authorList>
    </citation>
    <scope>NUCLEOTIDE SEQUENCE</scope>
    <source>
        <strain evidence="9">S166</strain>
        <plasmid evidence="9">unnamed6</plasmid>
    </source>
</reference>
<evidence type="ECO:0000313" key="9">
    <source>
        <dbReference type="EMBL" id="UWQ44045.1"/>
    </source>
</evidence>
<keyword evidence="5 7" id="KW-1133">Transmembrane helix</keyword>
<proteinExistence type="inferred from homology"/>
<protein>
    <submittedName>
        <fullName evidence="9">Sulfite exporter TauE/SafE family protein</fullName>
    </submittedName>
</protein>
<dbReference type="PANTHER" id="PTHR31272">
    <property type="entry name" value="CYTOCHROME C-TYPE BIOGENESIS PROTEIN HI_1454-RELATED"/>
    <property type="match status" value="1"/>
</dbReference>
<evidence type="ECO:0000256" key="2">
    <source>
        <dbReference type="ARBA" id="ARBA00006143"/>
    </source>
</evidence>
<dbReference type="EMBL" id="CP081057">
    <property type="protein sequence ID" value="UWQ44045.1"/>
    <property type="molecule type" value="Genomic_DNA"/>
</dbReference>